<dbReference type="InParanoid" id="Q9U1U1"/>
<keyword evidence="1" id="KW-0812">Transmembrane</keyword>
<dbReference type="PaxDb" id="6239-Y69H2.9"/>
<evidence type="ECO:0000313" key="3">
    <source>
        <dbReference type="EMBL" id="CAB63406.1"/>
    </source>
</evidence>
<dbReference type="UCSC" id="Y69H2.9">
    <property type="organism name" value="c. elegans"/>
</dbReference>
<evidence type="ECO:0000256" key="2">
    <source>
        <dbReference type="SAM" id="SignalP"/>
    </source>
</evidence>
<evidence type="ECO:0000313" key="5">
    <source>
        <dbReference type="WormBase" id="Y69H2.9"/>
    </source>
</evidence>
<dbReference type="Proteomes" id="UP000001940">
    <property type="component" value="Chromosome V"/>
</dbReference>
<evidence type="ECO:0000256" key="1">
    <source>
        <dbReference type="SAM" id="Phobius"/>
    </source>
</evidence>
<keyword evidence="1" id="KW-0472">Membrane</keyword>
<dbReference type="AlphaFoldDB" id="Q9U1U1"/>
<dbReference type="PhylomeDB" id="Q9U1U1"/>
<keyword evidence="4" id="KW-1185">Reference proteome</keyword>
<dbReference type="Bgee" id="WBGene00013484">
    <property type="expression patterns" value="Expressed in pharyngeal muscle cell (C elegans) and 3 other cell types or tissues"/>
</dbReference>
<feature type="transmembrane region" description="Helical" evidence="1">
    <location>
        <begin position="275"/>
        <end position="296"/>
    </location>
</feature>
<evidence type="ECO:0000313" key="4">
    <source>
        <dbReference type="Proteomes" id="UP000001940"/>
    </source>
</evidence>
<sequence length="314" mass="35871">MHLFSLLSILYNIIALADASTPSSTCDVAHLNPNRDRKFIDSQLYFLTSCNCSTQLALASNNLKSYKINSTQWDSYIALSQWNGGEKNEACWKSVDRHFAFHFCGVFGGLEINHAWAMLKDCHESRKQPTCILKFVEMLRDIAESKTTKAFCRRYYHYINNRLTIMNVPLENSEYIMFFDQKQKLLALRVAKFAGEVKPVISLSEMENVLNKSTIACSESKRAVNACVVEFFICYTMFTEANCTEKHENCVSKSMASADCKGTLTSVLWNRIDDISAILFLIAFFVFVGAYVFFSLKKRTEKKRKILQDGSLEI</sequence>
<dbReference type="EMBL" id="BX284605">
    <property type="protein sequence ID" value="CAB63406.1"/>
    <property type="molecule type" value="Genomic_DNA"/>
</dbReference>
<proteinExistence type="predicted"/>
<dbReference type="WormBase" id="Y69H2.9">
    <property type="protein sequence ID" value="CE22827"/>
    <property type="gene ID" value="WBGene00013484"/>
</dbReference>
<name>Q9U1U1_CAEEL</name>
<dbReference type="AGR" id="WB:WBGene00013484"/>
<feature type="signal peptide" evidence="2">
    <location>
        <begin position="1"/>
        <end position="19"/>
    </location>
</feature>
<gene>
    <name evidence="3" type="ORF">CELE_Y69H2.9</name>
    <name evidence="3 5" type="ORF">Y69H2.9</name>
</gene>
<dbReference type="HOGENOM" id="CLU_967197_0_0_1"/>
<organism evidence="3 4">
    <name type="scientific">Caenorhabditis elegans</name>
    <dbReference type="NCBI Taxonomy" id="6239"/>
    <lineage>
        <taxon>Eukaryota</taxon>
        <taxon>Metazoa</taxon>
        <taxon>Ecdysozoa</taxon>
        <taxon>Nematoda</taxon>
        <taxon>Chromadorea</taxon>
        <taxon>Rhabditida</taxon>
        <taxon>Rhabditina</taxon>
        <taxon>Rhabditomorpha</taxon>
        <taxon>Rhabditoidea</taxon>
        <taxon>Rhabditidae</taxon>
        <taxon>Peloderinae</taxon>
        <taxon>Caenorhabditis</taxon>
    </lineage>
</organism>
<protein>
    <submittedName>
        <fullName evidence="3">Uncharacterized protein</fullName>
    </submittedName>
</protein>
<accession>Q9U1U1</accession>
<keyword evidence="1" id="KW-1133">Transmembrane helix</keyword>
<keyword evidence="2" id="KW-0732">Signal</keyword>
<reference evidence="3 4" key="1">
    <citation type="journal article" date="1998" name="Science">
        <title>Genome sequence of the nematode C. elegans: a platform for investigating biology.</title>
        <authorList>
            <consortium name="The C. elegans sequencing consortium"/>
            <person name="Sulson J.E."/>
            <person name="Waterston R."/>
        </authorList>
    </citation>
    <scope>NUCLEOTIDE SEQUENCE [LARGE SCALE GENOMIC DNA]</scope>
    <source>
        <strain evidence="3 4">Bristol N2</strain>
    </source>
</reference>
<feature type="chain" id="PRO_5004334091" evidence="2">
    <location>
        <begin position="20"/>
        <end position="314"/>
    </location>
</feature>